<protein>
    <submittedName>
        <fullName evidence="1">Probable 26S proteasome regulatory subunit rpn-6.2 (inferred by orthology to a C. elegans protein)</fullName>
    </submittedName>
</protein>
<organism evidence="1">
    <name type="scientific">Anisakis simplex</name>
    <name type="common">Herring worm</name>
    <dbReference type="NCBI Taxonomy" id="6269"/>
    <lineage>
        <taxon>Eukaryota</taxon>
        <taxon>Metazoa</taxon>
        <taxon>Ecdysozoa</taxon>
        <taxon>Nematoda</taxon>
        <taxon>Chromadorea</taxon>
        <taxon>Rhabditida</taxon>
        <taxon>Spirurina</taxon>
        <taxon>Ascaridomorpha</taxon>
        <taxon>Ascaridoidea</taxon>
        <taxon>Anisakidae</taxon>
        <taxon>Anisakis</taxon>
        <taxon>Anisakis simplex complex</taxon>
    </lineage>
</organism>
<accession>A0A0M3JGS5</accession>
<sequence>LHMAEDRDYKTAFSYFYEAFEGFDNTNEEVYARKALKYMCLAKIMMNEAEEVPSILSGKLALKYKGRDVEAMQSVAQAFQQRSLLDFNKAFHKFSDELNKDAIVKSHFHVLSESMLEKDISRLIEPYSVIEVYPVPIILWRLRLDYSEKELRMMSYN</sequence>
<dbReference type="WBParaSite" id="ASIM_0000683201-mRNA-1">
    <property type="protein sequence ID" value="ASIM_0000683201-mRNA-1"/>
    <property type="gene ID" value="ASIM_0000683201"/>
</dbReference>
<name>A0A0M3JGS5_ANISI</name>
<reference evidence="1" key="1">
    <citation type="submission" date="2017-02" db="UniProtKB">
        <authorList>
            <consortium name="WormBaseParasite"/>
        </authorList>
    </citation>
    <scope>IDENTIFICATION</scope>
</reference>
<dbReference type="Gene3D" id="1.25.40.570">
    <property type="match status" value="1"/>
</dbReference>
<dbReference type="InterPro" id="IPR050871">
    <property type="entry name" value="26S_Proteasome/COP9_Components"/>
</dbReference>
<dbReference type="PANTHER" id="PTHR10678">
    <property type="entry name" value="26S PROTEASOME NON-ATPASE REGULATORY SUBUNIT 11/COP9 SIGNALOSOME COMPLEX SUBUNIT 2"/>
    <property type="match status" value="1"/>
</dbReference>
<proteinExistence type="predicted"/>
<dbReference type="AlphaFoldDB" id="A0A0M3JGS5"/>
<evidence type="ECO:0000313" key="1">
    <source>
        <dbReference type="WBParaSite" id="ASIM_0000683201-mRNA-1"/>
    </source>
</evidence>